<name>G8QYA5_SPHPG</name>
<feature type="chain" id="PRO_5003515343" evidence="4">
    <location>
        <begin position="27"/>
        <end position="370"/>
    </location>
</feature>
<dbReference type="Gene3D" id="3.40.190.10">
    <property type="entry name" value="Periplasmic binding protein-like II"/>
    <property type="match status" value="2"/>
</dbReference>
<accession>G8QYA5</accession>
<keyword evidence="7" id="KW-1185">Reference proteome</keyword>
<dbReference type="AlphaFoldDB" id="G8QYA5"/>
<evidence type="ECO:0000256" key="1">
    <source>
        <dbReference type="ARBA" id="ARBA00010333"/>
    </source>
</evidence>
<gene>
    <name evidence="6" type="ordered locus">SpiGrapes_1876</name>
</gene>
<sequence>MKKTLGSLFAVLAILLVLTSCSNNTADEKTTTTETTVAAIAATPATTTVTPESTKKSMLQTVRDRGYIVVGVNASNPGFSFLQEDGTYKGFEVDLAKAISVAVFGTPDKLEFRPLTSKERFVALQSGEIDLLIRTATINFTRDNELGLDFTTPYFYDGQTFIVRGDLGIETMNDLEGASIAVLTGSTTETNLASIMASKQINYKPLTFENLDEMKSAFINGRVDALSVDKSSAVVFLSQFGDSGNFKGLEETISKEPLGIAVRGGDSNWADICQWTLNALWFGDEHNITSANIDQVKATTTDPETKSFLGTGKDLGPMMGLATDWSYQIIKQCGNYGEIFDRELGIPMHVTRGYNKPWNQGGLFYACPFN</sequence>
<evidence type="ECO:0000313" key="7">
    <source>
        <dbReference type="Proteomes" id="UP000005632"/>
    </source>
</evidence>
<dbReference type="Pfam" id="PF00497">
    <property type="entry name" value="SBP_bac_3"/>
    <property type="match status" value="1"/>
</dbReference>
<dbReference type="SMART" id="SM00062">
    <property type="entry name" value="PBPb"/>
    <property type="match status" value="1"/>
</dbReference>
<evidence type="ECO:0000256" key="2">
    <source>
        <dbReference type="ARBA" id="ARBA00022448"/>
    </source>
</evidence>
<dbReference type="eggNOG" id="COG0834">
    <property type="taxonomic scope" value="Bacteria"/>
</dbReference>
<evidence type="ECO:0000259" key="5">
    <source>
        <dbReference type="SMART" id="SM00062"/>
    </source>
</evidence>
<reference evidence="6 7" key="1">
    <citation type="submission" date="2011-11" db="EMBL/GenBank/DDBJ databases">
        <title>Complete sequence of Spirochaeta sp. grapes.</title>
        <authorList>
            <consortium name="US DOE Joint Genome Institute"/>
            <person name="Lucas S."/>
            <person name="Han J."/>
            <person name="Lapidus A."/>
            <person name="Cheng J.-F."/>
            <person name="Goodwin L."/>
            <person name="Pitluck S."/>
            <person name="Peters L."/>
            <person name="Ovchinnikova G."/>
            <person name="Munk A.C."/>
            <person name="Detter J.C."/>
            <person name="Han C."/>
            <person name="Tapia R."/>
            <person name="Land M."/>
            <person name="Hauser L."/>
            <person name="Kyrpides N."/>
            <person name="Ivanova N."/>
            <person name="Pagani I."/>
            <person name="Ritalahtilisa K."/>
            <person name="Loeffler F."/>
            <person name="Woyke T."/>
        </authorList>
    </citation>
    <scope>NUCLEOTIDE SEQUENCE [LARGE SCALE GENOMIC DNA]</scope>
    <source>
        <strain evidence="7">ATCC BAA-1885 / DSM 22778 / Grapes</strain>
    </source>
</reference>
<organism evidence="6 7">
    <name type="scientific">Sphaerochaeta pleomorpha (strain ATCC BAA-1885 / DSM 22778 / Grapes)</name>
    <dbReference type="NCBI Taxonomy" id="158190"/>
    <lineage>
        <taxon>Bacteria</taxon>
        <taxon>Pseudomonadati</taxon>
        <taxon>Spirochaetota</taxon>
        <taxon>Spirochaetia</taxon>
        <taxon>Spirochaetales</taxon>
        <taxon>Sphaerochaetaceae</taxon>
        <taxon>Sphaerochaeta</taxon>
    </lineage>
</organism>
<evidence type="ECO:0000256" key="4">
    <source>
        <dbReference type="SAM" id="SignalP"/>
    </source>
</evidence>
<proteinExistence type="inferred from homology"/>
<dbReference type="CDD" id="cd13692">
    <property type="entry name" value="PBP2_BztA"/>
    <property type="match status" value="1"/>
</dbReference>
<evidence type="ECO:0000256" key="3">
    <source>
        <dbReference type="ARBA" id="ARBA00022729"/>
    </source>
</evidence>
<comment type="similarity">
    <text evidence="1">Belongs to the bacterial solute-binding protein 3 family.</text>
</comment>
<dbReference type="STRING" id="158190.SpiGrapes_1876"/>
<feature type="signal peptide" evidence="4">
    <location>
        <begin position="1"/>
        <end position="26"/>
    </location>
</feature>
<dbReference type="PANTHER" id="PTHR30085">
    <property type="entry name" value="AMINO ACID ABC TRANSPORTER PERMEASE"/>
    <property type="match status" value="1"/>
</dbReference>
<dbReference type="SUPFAM" id="SSF53850">
    <property type="entry name" value="Periplasmic binding protein-like II"/>
    <property type="match status" value="1"/>
</dbReference>
<keyword evidence="3 4" id="KW-0732">Signal</keyword>
<feature type="domain" description="Solute-binding protein family 3/N-terminal" evidence="5">
    <location>
        <begin position="67"/>
        <end position="285"/>
    </location>
</feature>
<dbReference type="InterPro" id="IPR001638">
    <property type="entry name" value="Solute-binding_3/MltF_N"/>
</dbReference>
<dbReference type="Proteomes" id="UP000005632">
    <property type="component" value="Chromosome"/>
</dbReference>
<protein>
    <submittedName>
        <fullName evidence="6">Periplasmic component of amino acid ABC-type transporter/signal transduction system</fullName>
    </submittedName>
</protein>
<dbReference type="GO" id="GO:0006865">
    <property type="term" value="P:amino acid transport"/>
    <property type="evidence" value="ECO:0007669"/>
    <property type="project" value="TreeGrafter"/>
</dbReference>
<dbReference type="EMBL" id="CP003155">
    <property type="protein sequence ID" value="AEV29670.1"/>
    <property type="molecule type" value="Genomic_DNA"/>
</dbReference>
<dbReference type="RefSeq" id="WP_014270513.1">
    <property type="nucleotide sequence ID" value="NC_016633.1"/>
</dbReference>
<dbReference type="PROSITE" id="PS51257">
    <property type="entry name" value="PROKAR_LIPOPROTEIN"/>
    <property type="match status" value="1"/>
</dbReference>
<dbReference type="OrthoDB" id="115856at2"/>
<keyword evidence="2" id="KW-0813">Transport</keyword>
<dbReference type="HOGENOM" id="CLU_019602_3_2_12"/>
<dbReference type="KEGG" id="sgp:SpiGrapes_1876"/>
<dbReference type="InterPro" id="IPR051455">
    <property type="entry name" value="Bact_solute-bind_prot3"/>
</dbReference>
<dbReference type="PANTHER" id="PTHR30085:SF7">
    <property type="entry name" value="AMINO-ACID ABC TRANSPORTER-BINDING PROTEIN YHDW-RELATED"/>
    <property type="match status" value="1"/>
</dbReference>
<evidence type="ECO:0000313" key="6">
    <source>
        <dbReference type="EMBL" id="AEV29670.1"/>
    </source>
</evidence>